<keyword evidence="2" id="KW-1185">Reference proteome</keyword>
<dbReference type="RefSeq" id="XP_028878772.1">
    <property type="nucleotide sequence ID" value="XM_029029975.1"/>
</dbReference>
<gene>
    <name evidence="1" type="ORF">TM35_000421640</name>
</gene>
<dbReference type="AlphaFoldDB" id="A0A1X0NJ48"/>
<dbReference type="EMBL" id="NBCO01000042">
    <property type="protein sequence ID" value="ORC84706.1"/>
    <property type="molecule type" value="Genomic_DNA"/>
</dbReference>
<evidence type="ECO:0008006" key="3">
    <source>
        <dbReference type="Google" id="ProtNLM"/>
    </source>
</evidence>
<dbReference type="Proteomes" id="UP000192257">
    <property type="component" value="Unassembled WGS sequence"/>
</dbReference>
<protein>
    <recommendedName>
        <fullName evidence="3">RNA-binding protein</fullName>
    </recommendedName>
</protein>
<comment type="caution">
    <text evidence="1">The sequence shown here is derived from an EMBL/GenBank/DDBJ whole genome shotgun (WGS) entry which is preliminary data.</text>
</comment>
<name>A0A1X0NJ48_9TRYP</name>
<dbReference type="VEuPathDB" id="TriTrypDB:TM35_000421640"/>
<accession>A0A1X0NJ48</accession>
<evidence type="ECO:0000313" key="2">
    <source>
        <dbReference type="Proteomes" id="UP000192257"/>
    </source>
</evidence>
<dbReference type="OrthoDB" id="271968at2759"/>
<dbReference type="GeneID" id="39989755"/>
<sequence>MQELAVTRRVRVVGVEPEDVALRAELFRTLAGYGAIEEVYFEEDRAFHSGAAVVQFQRLSSAERLRADVADARGGGGRRGWGLEFLPPAVRVGPTLLLTSPRPLDPALLPPSIRPPPEVTLEERLLTVPAALGGETAATEVHMEADGKGNKSQRAKAEYLKALACVRSRCIGKFAIVMEFPAVHDANNFLITHQLTLASTMDLYLVHVGPDEELRHALKEVLLLRRSVKDVTKGSILRGIVLPQNQGGNNMTSCEVDAGITRKGRSILLRTQTNFVKVLPWDLVDVRITSSTLDEQDKYLEAELRSVVGADKNAAEFHKSSLLLNRLRQGTSSSSTPAPSSKALAGRLYQALQERKAMSNFAGEQQGQQSGAAIERVHGFPKGIHTFSVVSVCVQRIGDDGIYARTMTSQHVTTNVSLQEWPVFVPSLFVPHESGMSWRDFAVPGERMTVTVLYATSVGGSEAALKLVASKREAEMRRASALSLATGVSSSLLLPSLDASGENNGLDTSEPHLQQLVHVGTAFSGSRAVWLPNTPSSEEPVFLLLPSSSSLPALFTLPVFLRATHPTGAQIPETMTVDAGLHPFVISEVVQNDYRGRYAMAVEEATYRQMEAERLAVQQKQELEQDELVRRIVADISGEGSKHERKRMRSP</sequence>
<evidence type="ECO:0000313" key="1">
    <source>
        <dbReference type="EMBL" id="ORC84706.1"/>
    </source>
</evidence>
<organism evidence="1 2">
    <name type="scientific">Trypanosoma theileri</name>
    <dbReference type="NCBI Taxonomy" id="67003"/>
    <lineage>
        <taxon>Eukaryota</taxon>
        <taxon>Discoba</taxon>
        <taxon>Euglenozoa</taxon>
        <taxon>Kinetoplastea</taxon>
        <taxon>Metakinetoplastina</taxon>
        <taxon>Trypanosomatida</taxon>
        <taxon>Trypanosomatidae</taxon>
        <taxon>Trypanosoma</taxon>
    </lineage>
</organism>
<proteinExistence type="predicted"/>
<reference evidence="1 2" key="1">
    <citation type="submission" date="2017-03" db="EMBL/GenBank/DDBJ databases">
        <title>An alternative strategy for trypanosome survival in the mammalian bloodstream revealed through genome and transcriptome analysis of the ubiquitous bovine parasite Trypanosoma (Megatrypanum) theileri.</title>
        <authorList>
            <person name="Kelly S."/>
            <person name="Ivens A."/>
            <person name="Mott A."/>
            <person name="O'Neill E."/>
            <person name="Emms D."/>
            <person name="Macleod O."/>
            <person name="Voorheis P."/>
            <person name="Matthews J."/>
            <person name="Matthews K."/>
            <person name="Carrington M."/>
        </authorList>
    </citation>
    <scope>NUCLEOTIDE SEQUENCE [LARGE SCALE GENOMIC DNA]</scope>
    <source>
        <strain evidence="1">Edinburgh</strain>
    </source>
</reference>